<accession>A0A913YP46</accession>
<dbReference type="RefSeq" id="XP_028517260.1">
    <property type="nucleotide sequence ID" value="XM_028661459.1"/>
</dbReference>
<dbReference type="GeneID" id="114575842"/>
<evidence type="ECO:0000313" key="2">
    <source>
        <dbReference type="Proteomes" id="UP000887567"/>
    </source>
</evidence>
<name>A0A913YP46_EXADI</name>
<dbReference type="KEGG" id="epa:114575842"/>
<dbReference type="EnsemblMetazoa" id="XM_028661459.1">
    <property type="protein sequence ID" value="XP_028517260.1"/>
    <property type="gene ID" value="LOC114575842"/>
</dbReference>
<evidence type="ECO:0000313" key="1">
    <source>
        <dbReference type="EnsemblMetazoa" id="XP_028517260.1"/>
    </source>
</evidence>
<keyword evidence="2" id="KW-1185">Reference proteome</keyword>
<proteinExistence type="predicted"/>
<reference evidence="1" key="1">
    <citation type="submission" date="2022-11" db="UniProtKB">
        <authorList>
            <consortium name="EnsemblMetazoa"/>
        </authorList>
    </citation>
    <scope>IDENTIFICATION</scope>
</reference>
<sequence>MGGSDDWKYIRNKFGCGKMNSKKYGKWCDYDIRMKHRKVSSSTKLVGQLLPSDDKGYWKFRKVSEEYDQSGYSPSEMSRKLLELATQEEDTEEWRRKFKKNVPGVG</sequence>
<organism evidence="1 2">
    <name type="scientific">Exaiptasia diaphana</name>
    <name type="common">Tropical sea anemone</name>
    <name type="synonym">Aiptasia pulchella</name>
    <dbReference type="NCBI Taxonomy" id="2652724"/>
    <lineage>
        <taxon>Eukaryota</taxon>
        <taxon>Metazoa</taxon>
        <taxon>Cnidaria</taxon>
        <taxon>Anthozoa</taxon>
        <taxon>Hexacorallia</taxon>
        <taxon>Actiniaria</taxon>
        <taxon>Aiptasiidae</taxon>
        <taxon>Exaiptasia</taxon>
    </lineage>
</organism>
<dbReference type="Proteomes" id="UP000887567">
    <property type="component" value="Unplaced"/>
</dbReference>
<protein>
    <submittedName>
        <fullName evidence="1">Uncharacterized protein</fullName>
    </submittedName>
</protein>
<dbReference type="AlphaFoldDB" id="A0A913YP46"/>